<feature type="compositionally biased region" description="Polar residues" evidence="13">
    <location>
        <begin position="365"/>
        <end position="379"/>
    </location>
</feature>
<gene>
    <name evidence="16" type="ORF">INT44_002108</name>
</gene>
<feature type="transmembrane region" description="Helical" evidence="14">
    <location>
        <begin position="599"/>
        <end position="617"/>
    </location>
</feature>
<feature type="transmembrane region" description="Helical" evidence="14">
    <location>
        <begin position="1250"/>
        <end position="1268"/>
    </location>
</feature>
<dbReference type="Proteomes" id="UP000612746">
    <property type="component" value="Unassembled WGS sequence"/>
</dbReference>
<evidence type="ECO:0000256" key="7">
    <source>
        <dbReference type="ARBA" id="ARBA00022882"/>
    </source>
</evidence>
<dbReference type="GO" id="GO:0098703">
    <property type="term" value="P:calcium ion import across plasma membrane"/>
    <property type="evidence" value="ECO:0007669"/>
    <property type="project" value="TreeGrafter"/>
</dbReference>
<dbReference type="Gene3D" id="1.10.287.70">
    <property type="match status" value="4"/>
</dbReference>
<dbReference type="InterPro" id="IPR050599">
    <property type="entry name" value="VDCC_alpha-1_subunit"/>
</dbReference>
<feature type="transmembrane region" description="Helical" evidence="14">
    <location>
        <begin position="1280"/>
        <end position="1307"/>
    </location>
</feature>
<evidence type="ECO:0000256" key="2">
    <source>
        <dbReference type="ARBA" id="ARBA00022448"/>
    </source>
</evidence>
<evidence type="ECO:0000256" key="6">
    <source>
        <dbReference type="ARBA" id="ARBA00022837"/>
    </source>
</evidence>
<sequence length="2177" mass="248415">MPKEKRRKSSNESGTVPIHPLAGWPSIRSPTFSVQAPQPQDSSSTGKWLQTQNMPMAHDASPQKKADSATMEDSIGQPLTKDLLRRKDRLDKFAEEVFRPQMEQSDRRASFYRPSIQRRYSLDFINLESGFADDARSSSTSSPVLKHSTHNSSMLSSDRSSLFRTDQSDIFKNNMALGSIATTPSRANSEISEVEDNSIDDTEAINHIWLQLPRWSTHSGFTAMLYRIASRCVRSRRCENIEVLLDLSSDSIKQAALNVGAVHESRNAYIRDQALHRQEERRPSIQNNSRNGFYASSVLSMNTNFSGLSYSNAEGKNVDSLQTALRYQWSNPSSTSFHITPRSSVSSLALASLKGRRSGELVQHDSLQSIGEPSSQDTNGKPLEPTKLRSSDNVEEEPIVHEENIRFEHTSLFFLSHTNKLRLFLWTIIGKWWFDPIIFILIVVNWALMSFVPIYVTEDKTVWTGNGVEIVLCVIYSIYTLETIIKIIVYGFINFSDRLWSGLFFWKSSKLNGEAKDNLEVLPGQRQQRYGPNGIPGSPMPSFTEQPSSAVDLGVFNPTYIKEEPLPPLSGKPTDKCLTDEDGILVIYHDAYLSSITNILDLLVVVAYWVDFILIHYNYPWCSFFKGIAAMKCFKLLFITQGTSAIMQSLSECSDMLWNALFIFFFFWILFSLIALFVFQENYARRCVVYDGGLPNGQWEDFVIVEPEVYCSGFYAEALSDGSIYREGPYDLHRQTFVRAGTGRFCKVGQFCIQDASLSPEWHYLNFFNIFYAMVNVFTVISIEDWSYIMYDAQDGTSTIGSPIFFCLCVYFMSFIMAPLFIAVITTSFARIRGQSKASAFTAKKTKTRQLQTDEKGGQWKIDTEDEMDQIAKIRVYCHYLVSSKYFFIAGHVLVSAYLLSLMVKSKNHELWILTTRNNVWYTMEVIFTLILLVEILLRFYGAIPNSSAFRYLTIFQVMRSYRVIFLLPPVYRLMANVLGDGEGVFNLTFFTFLVLFLLCPVAMQLYGGDFTHVAGIDEPVMRFDNFYQSFLALFQILTGENWTEILYNTMQSQANLSTVYAGLFAIFFYFVGHYVVLNLFIAIVMENFDMDEDEMRQLQIQKYVSENKFHPVKIEMDMIGRLVLPFCHEEDKKPLSMSKLPPDLLLNTPQKDFIKFMDARSVGEVPESKRAGTPRPPAYLGFESRQPTEIKAEEDDYIANLAKEYKEIHVENEAKVRSLLFFADDSKIRNICRRIVGSASDPELEKKNLYNWFIFICIVVSVIMMALENPVDRFQDNLFIPLEAFFITEIVLLGIFILDILIHVIADGLLILPTSYLRNSWNVFDAIVVLIQIVAIFVPLMGNSSAVPLIESMRGLRLFRIVRYFEGIRTMFVDLLYGIPNIVCASVLMLVMYIPFALYGVNIFGGRFYFCNDGDASGINDCFGEFVEVDALSIYQPRVWANPYEYSFDTFGLGLLHLVEITSGEGWVNALFSAMSIPPAIGEQPRFNWNFPVIWNSLFYVAFMFLGSIFILQLFIGVILENFKRRSGISSMTSAQRQYKDIQRRLASIKPFRLTVRPKTKFRGMCYDMVIDKYGTYSNCMSVVVILNMALFASEFYQQPSWLSNFQNDAYVVFIGIYTIDVIIKIAALRFARWAGNKWNLYDAVVTFFALLTIIPRFLVTDNLPLFLEKLVLIALAFRLAQRSPVLHELFLTVQLSIPSIINVSAVFGLTLFCFAIIFNQFFALVRYGQHGTIHANFRTVGTSLQTLFRMTTGEDWNGLLHDFTVGYPNCVDDVSYYVDCGYPVFTYVLFLFFYFICTYIFVNLLTVVVISNFSYAFDRRNVSTLLTPNDLRLFKFAWSQLDPAATGYIQQKDIGKLLHILKGKLGIRIYPKYLSIPSLVEKSRRPWNYPDIEPETQYQKYLSNLYRHLSIPHFNTEEVAKALSTMDTNAVKESRKIFNFKYKELESCVGPRGLPFSVAMKALALSLVDIAQSLTLNDLVEQATHEALIKEAVALEKARGVFLTTIQRRRFLQWQESNMENKAIDIKYDDIHFSPTLHDLNLSKPFQRSGHTAIDIPSIIVSNKHPQHHTDEGEDTPDYLHPNTARPKLTKYRRGSDTSSASSGHSQLHPITTSSSPTTKTLSSYGSNASAANSLPNLLLSPPMSPTYDIPPRTTGDVLENMENSEWQQILRDAD</sequence>
<feature type="region of interest" description="Disordered" evidence="13">
    <location>
        <begin position="364"/>
        <end position="395"/>
    </location>
</feature>
<evidence type="ECO:0000256" key="12">
    <source>
        <dbReference type="ARBA" id="ARBA00023303"/>
    </source>
</evidence>
<dbReference type="OrthoDB" id="416585at2759"/>
<feature type="transmembrane region" description="Helical" evidence="14">
    <location>
        <begin position="657"/>
        <end position="679"/>
    </location>
</feature>
<feature type="domain" description="Ion transport" evidence="15">
    <location>
        <begin position="1250"/>
        <end position="1526"/>
    </location>
</feature>
<dbReference type="Gene3D" id="1.20.120.350">
    <property type="entry name" value="Voltage-gated potassium channels. Chain C"/>
    <property type="match status" value="2"/>
</dbReference>
<dbReference type="SUPFAM" id="SSF81324">
    <property type="entry name" value="Voltage-gated potassium channels"/>
    <property type="match status" value="4"/>
</dbReference>
<feature type="transmembrane region" description="Helical" evidence="14">
    <location>
        <begin position="920"/>
        <end position="938"/>
    </location>
</feature>
<evidence type="ECO:0000256" key="8">
    <source>
        <dbReference type="ARBA" id="ARBA00022989"/>
    </source>
</evidence>
<dbReference type="Gene3D" id="1.10.238.10">
    <property type="entry name" value="EF-hand"/>
    <property type="match status" value="1"/>
</dbReference>
<evidence type="ECO:0000313" key="16">
    <source>
        <dbReference type="EMBL" id="KAG2185318.1"/>
    </source>
</evidence>
<feature type="region of interest" description="Disordered" evidence="13">
    <location>
        <begin position="134"/>
        <end position="158"/>
    </location>
</feature>
<evidence type="ECO:0000256" key="11">
    <source>
        <dbReference type="ARBA" id="ARBA00023180"/>
    </source>
</evidence>
<evidence type="ECO:0000256" key="13">
    <source>
        <dbReference type="SAM" id="MobiDB-lite"/>
    </source>
</evidence>
<feature type="transmembrane region" description="Helical" evidence="14">
    <location>
        <begin position="1642"/>
        <end position="1659"/>
    </location>
</feature>
<feature type="transmembrane region" description="Helical" evidence="14">
    <location>
        <begin position="1060"/>
        <end position="1086"/>
    </location>
</feature>
<feature type="transmembrane region" description="Helical" evidence="14">
    <location>
        <begin position="1578"/>
        <end position="1599"/>
    </location>
</feature>
<evidence type="ECO:0000256" key="9">
    <source>
        <dbReference type="ARBA" id="ARBA00023065"/>
    </source>
</evidence>
<reference evidence="16" key="1">
    <citation type="submission" date="2020-12" db="EMBL/GenBank/DDBJ databases">
        <title>Metabolic potential, ecology and presence of endohyphal bacteria is reflected in genomic diversity of Mucoromycotina.</title>
        <authorList>
            <person name="Muszewska A."/>
            <person name="Okrasinska A."/>
            <person name="Steczkiewicz K."/>
            <person name="Drgas O."/>
            <person name="Orlowska M."/>
            <person name="Perlinska-Lenart U."/>
            <person name="Aleksandrzak-Piekarczyk T."/>
            <person name="Szatraj K."/>
            <person name="Zielenkiewicz U."/>
            <person name="Pilsyk S."/>
            <person name="Malc E."/>
            <person name="Mieczkowski P."/>
            <person name="Kruszewska J.S."/>
            <person name="Biernat P."/>
            <person name="Pawlowska J."/>
        </authorList>
    </citation>
    <scope>NUCLEOTIDE SEQUENCE</scope>
    <source>
        <strain evidence="16">WA0000051536</strain>
    </source>
</reference>
<feature type="transmembrane region" description="Helical" evidence="14">
    <location>
        <begin position="984"/>
        <end position="1004"/>
    </location>
</feature>
<dbReference type="Pfam" id="PF00520">
    <property type="entry name" value="Ion_trans"/>
    <property type="match status" value="4"/>
</dbReference>
<dbReference type="PANTHER" id="PTHR45628:SF7">
    <property type="entry name" value="VOLTAGE-DEPENDENT CALCIUM CHANNEL TYPE A SUBUNIT ALPHA-1"/>
    <property type="match status" value="1"/>
</dbReference>
<evidence type="ECO:0000256" key="1">
    <source>
        <dbReference type="ARBA" id="ARBA00004141"/>
    </source>
</evidence>
<evidence type="ECO:0000256" key="14">
    <source>
        <dbReference type="SAM" id="Phobius"/>
    </source>
</evidence>
<dbReference type="GO" id="GO:0005891">
    <property type="term" value="C:voltage-gated calcium channel complex"/>
    <property type="evidence" value="ECO:0007669"/>
    <property type="project" value="TreeGrafter"/>
</dbReference>
<feature type="transmembrane region" description="Helical" evidence="14">
    <location>
        <begin position="877"/>
        <end position="900"/>
    </location>
</feature>
<keyword evidence="10 14" id="KW-0472">Membrane</keyword>
<feature type="transmembrane region" description="Helical" evidence="14">
    <location>
        <begin position="432"/>
        <end position="456"/>
    </location>
</feature>
<feature type="transmembrane region" description="Helical" evidence="14">
    <location>
        <begin position="1786"/>
        <end position="1812"/>
    </location>
</feature>
<feature type="transmembrane region" description="Helical" evidence="14">
    <location>
        <begin position="1499"/>
        <end position="1521"/>
    </location>
</feature>
<evidence type="ECO:0000256" key="3">
    <source>
        <dbReference type="ARBA" id="ARBA00022568"/>
    </source>
</evidence>
<feature type="domain" description="Ion transport" evidence="15">
    <location>
        <begin position="1579"/>
        <end position="1821"/>
    </location>
</feature>
<keyword evidence="9" id="KW-0406">Ion transport</keyword>
<feature type="transmembrane region" description="Helical" evidence="14">
    <location>
        <begin position="1611"/>
        <end position="1630"/>
    </location>
</feature>
<dbReference type="InterPro" id="IPR027359">
    <property type="entry name" value="Volt_channel_dom_sf"/>
</dbReference>
<keyword evidence="2" id="KW-0813">Transport</keyword>
<keyword evidence="7" id="KW-0851">Voltage-gated channel</keyword>
<evidence type="ECO:0000256" key="10">
    <source>
        <dbReference type="ARBA" id="ARBA00023136"/>
    </source>
</evidence>
<dbReference type="GO" id="GO:0008331">
    <property type="term" value="F:high voltage-gated calcium channel activity"/>
    <property type="evidence" value="ECO:0007669"/>
    <property type="project" value="TreeGrafter"/>
</dbReference>
<protein>
    <recommendedName>
        <fullName evidence="15">Ion transport domain-containing protein</fullName>
    </recommendedName>
</protein>
<feature type="transmembrane region" description="Helical" evidence="14">
    <location>
        <begin position="764"/>
        <end position="783"/>
    </location>
</feature>
<feature type="region of interest" description="Disordered" evidence="13">
    <location>
        <begin position="2066"/>
        <end position="2131"/>
    </location>
</feature>
<keyword evidence="17" id="KW-1185">Reference proteome</keyword>
<evidence type="ECO:0000313" key="17">
    <source>
        <dbReference type="Proteomes" id="UP000612746"/>
    </source>
</evidence>
<keyword evidence="5 14" id="KW-0812">Transmembrane</keyword>
<evidence type="ECO:0000259" key="15">
    <source>
        <dbReference type="Pfam" id="PF00520"/>
    </source>
</evidence>
<dbReference type="EMBL" id="JAEPRA010000005">
    <property type="protein sequence ID" value="KAG2185318.1"/>
    <property type="molecule type" value="Genomic_DNA"/>
</dbReference>
<feature type="compositionally biased region" description="Polar residues" evidence="13">
    <location>
        <begin position="28"/>
        <end position="54"/>
    </location>
</feature>
<keyword evidence="8 14" id="KW-1133">Transmembrane helix</keyword>
<feature type="domain" description="Ion transport" evidence="15">
    <location>
        <begin position="947"/>
        <end position="1092"/>
    </location>
</feature>
<keyword evidence="6" id="KW-0106">Calcium</keyword>
<feature type="transmembrane region" description="Helical" evidence="14">
    <location>
        <begin position="803"/>
        <end position="825"/>
    </location>
</feature>
<keyword evidence="12" id="KW-0407">Ion channel</keyword>
<evidence type="ECO:0000256" key="4">
    <source>
        <dbReference type="ARBA" id="ARBA00022673"/>
    </source>
</evidence>
<feature type="compositionally biased region" description="Basic and acidic residues" evidence="13">
    <location>
        <begin position="384"/>
        <end position="395"/>
    </location>
</feature>
<comment type="caution">
    <text evidence="16">The sequence shown here is derived from an EMBL/GenBank/DDBJ whole genome shotgun (WGS) entry which is preliminary data.</text>
</comment>
<comment type="subcellular location">
    <subcellularLocation>
        <location evidence="1">Membrane</location>
        <topology evidence="1">Multi-pass membrane protein</topology>
    </subcellularLocation>
</comment>
<feature type="compositionally biased region" description="Low complexity" evidence="13">
    <location>
        <begin position="2099"/>
        <end position="2131"/>
    </location>
</feature>
<name>A0A8H7UMK7_9FUNG</name>
<proteinExistence type="predicted"/>
<accession>A0A8H7UMK7</accession>
<feature type="transmembrane region" description="Helical" evidence="14">
    <location>
        <begin position="1327"/>
        <end position="1351"/>
    </location>
</feature>
<feature type="transmembrane region" description="Helical" evidence="14">
    <location>
        <begin position="1702"/>
        <end position="1724"/>
    </location>
</feature>
<feature type="region of interest" description="Disordered" evidence="13">
    <location>
        <begin position="1"/>
        <end position="83"/>
    </location>
</feature>
<evidence type="ECO:0000256" key="5">
    <source>
        <dbReference type="ARBA" id="ARBA00022692"/>
    </source>
</evidence>
<keyword evidence="4" id="KW-0107">Calcium channel</keyword>
<dbReference type="InterPro" id="IPR005821">
    <property type="entry name" value="Ion_trans_dom"/>
</dbReference>
<feature type="transmembrane region" description="Helical" evidence="14">
    <location>
        <begin position="468"/>
        <end position="493"/>
    </location>
</feature>
<feature type="domain" description="Ion transport" evidence="15">
    <location>
        <begin position="590"/>
        <end position="836"/>
    </location>
</feature>
<feature type="transmembrane region" description="Helical" evidence="14">
    <location>
        <begin position="1372"/>
        <end position="1395"/>
    </location>
</feature>
<keyword evidence="11" id="KW-0325">Glycoprotein</keyword>
<organism evidence="16 17">
    <name type="scientific">Umbelopsis vinacea</name>
    <dbReference type="NCBI Taxonomy" id="44442"/>
    <lineage>
        <taxon>Eukaryota</taxon>
        <taxon>Fungi</taxon>
        <taxon>Fungi incertae sedis</taxon>
        <taxon>Mucoromycota</taxon>
        <taxon>Mucoromycotina</taxon>
        <taxon>Umbelopsidomycetes</taxon>
        <taxon>Umbelopsidales</taxon>
        <taxon>Umbelopsidaceae</taxon>
        <taxon>Umbelopsis</taxon>
    </lineage>
</organism>
<dbReference type="PANTHER" id="PTHR45628">
    <property type="entry name" value="VOLTAGE-DEPENDENT CALCIUM CHANNEL TYPE A SUBUNIT ALPHA-1"/>
    <property type="match status" value="1"/>
</dbReference>
<keyword evidence="3" id="KW-0109">Calcium transport</keyword>